<comment type="caution">
    <text evidence="3">The sequence shown here is derived from an EMBL/GenBank/DDBJ whole genome shotgun (WGS) entry which is preliminary data.</text>
</comment>
<organism evidence="3 4">
    <name type="scientific">Candidatus Marimicrobium litorale</name>
    <dbReference type="NCBI Taxonomy" id="2518991"/>
    <lineage>
        <taxon>Bacteria</taxon>
        <taxon>Pseudomonadati</taxon>
        <taxon>Pseudomonadota</taxon>
        <taxon>Gammaproteobacteria</taxon>
        <taxon>Cellvibrionales</taxon>
        <taxon>Halieaceae</taxon>
        <taxon>Marimicrobium</taxon>
    </lineage>
</organism>
<dbReference type="RefSeq" id="WP_279250495.1">
    <property type="nucleotide sequence ID" value="NZ_SHNO01000001.1"/>
</dbReference>
<dbReference type="PANTHER" id="PTHR10907">
    <property type="entry name" value="REGUCALCIN"/>
    <property type="match status" value="1"/>
</dbReference>
<dbReference type="EMBL" id="SHNO01000001">
    <property type="protein sequence ID" value="MCX2978805.1"/>
    <property type="molecule type" value="Genomic_DNA"/>
</dbReference>
<comment type="similarity">
    <text evidence="1">Belongs to the SMP-30/CGR1 family.</text>
</comment>
<dbReference type="PRINTS" id="PR01790">
    <property type="entry name" value="SMP30FAMILY"/>
</dbReference>
<gene>
    <name evidence="3" type="ORF">EYC82_15670</name>
</gene>
<dbReference type="Gene3D" id="2.120.10.30">
    <property type="entry name" value="TolB, C-terminal domain"/>
    <property type="match status" value="1"/>
</dbReference>
<accession>A0ABT3T974</accession>
<sequence>MAFDINRVLDTRCLHGEGPFWHHPQRRLYWVDILTPTLYCYSADSKKLKQYPFSEPIGFAIPVHDTSSDDCPNLVVGLQSGLALYDTATRALAVLTNPERDLSNNRFNDGKCDAHGRLWAGTMDCDSAKGKGSLYLMNNDRIVSCKDENYSITNGPAWSTDDKTLYHNDTAEGVIYAFDYDLANATITNKRIFYKFSVGTGAPDGMTVDCDNNLWVACAQGGSIICLSPRAERLHTINLPVSFITSCAFGGENLDQLFVTTSRLLDEERLTQEPDAGAIFSIDLGMHGIRGLPGNACHVTPPR</sequence>
<dbReference type="InterPro" id="IPR005511">
    <property type="entry name" value="SMP-30"/>
</dbReference>
<evidence type="ECO:0000256" key="1">
    <source>
        <dbReference type="ARBA" id="ARBA00008853"/>
    </source>
</evidence>
<evidence type="ECO:0000313" key="4">
    <source>
        <dbReference type="Proteomes" id="UP001143304"/>
    </source>
</evidence>
<dbReference type="Proteomes" id="UP001143304">
    <property type="component" value="Unassembled WGS sequence"/>
</dbReference>
<keyword evidence="4" id="KW-1185">Reference proteome</keyword>
<dbReference type="InterPro" id="IPR013658">
    <property type="entry name" value="SGL"/>
</dbReference>
<evidence type="ECO:0000259" key="2">
    <source>
        <dbReference type="Pfam" id="PF08450"/>
    </source>
</evidence>
<protein>
    <submittedName>
        <fullName evidence="3">SMP-30/gluconolactonase/LRE family protein</fullName>
    </submittedName>
</protein>
<dbReference type="PANTHER" id="PTHR10907:SF47">
    <property type="entry name" value="REGUCALCIN"/>
    <property type="match status" value="1"/>
</dbReference>
<dbReference type="InterPro" id="IPR011042">
    <property type="entry name" value="6-blade_b-propeller_TolB-like"/>
</dbReference>
<evidence type="ECO:0000313" key="3">
    <source>
        <dbReference type="EMBL" id="MCX2978805.1"/>
    </source>
</evidence>
<proteinExistence type="inferred from homology"/>
<name>A0ABT3T974_9GAMM</name>
<feature type="domain" description="SMP-30/Gluconolactonase/LRE-like region" evidence="2">
    <location>
        <begin position="16"/>
        <end position="262"/>
    </location>
</feature>
<dbReference type="Pfam" id="PF08450">
    <property type="entry name" value="SGL"/>
    <property type="match status" value="1"/>
</dbReference>
<reference evidence="3" key="1">
    <citation type="submission" date="2019-02" db="EMBL/GenBank/DDBJ databases">
        <authorList>
            <person name="Li S.-H."/>
        </authorList>
    </citation>
    <scope>NUCLEOTIDE SEQUENCE</scope>
    <source>
        <strain evidence="3">IMCC11814</strain>
    </source>
</reference>
<dbReference type="SUPFAM" id="SSF63829">
    <property type="entry name" value="Calcium-dependent phosphotriesterase"/>
    <property type="match status" value="1"/>
</dbReference>